<evidence type="ECO:0000313" key="2">
    <source>
        <dbReference type="Proteomes" id="UP001482620"/>
    </source>
</evidence>
<proteinExistence type="predicted"/>
<dbReference type="EMBL" id="JAHRIQ010036703">
    <property type="protein sequence ID" value="MEQ2233189.1"/>
    <property type="molecule type" value="Genomic_DNA"/>
</dbReference>
<organism evidence="1 2">
    <name type="scientific">Ilyodon furcidens</name>
    <name type="common">goldbreast splitfin</name>
    <dbReference type="NCBI Taxonomy" id="33524"/>
    <lineage>
        <taxon>Eukaryota</taxon>
        <taxon>Metazoa</taxon>
        <taxon>Chordata</taxon>
        <taxon>Craniata</taxon>
        <taxon>Vertebrata</taxon>
        <taxon>Euteleostomi</taxon>
        <taxon>Actinopterygii</taxon>
        <taxon>Neopterygii</taxon>
        <taxon>Teleostei</taxon>
        <taxon>Neoteleostei</taxon>
        <taxon>Acanthomorphata</taxon>
        <taxon>Ovalentaria</taxon>
        <taxon>Atherinomorphae</taxon>
        <taxon>Cyprinodontiformes</taxon>
        <taxon>Goodeidae</taxon>
        <taxon>Ilyodon</taxon>
    </lineage>
</organism>
<accession>A0ABV0TL02</accession>
<gene>
    <name evidence="1" type="ORF">ILYODFUR_019443</name>
</gene>
<sequence>MHIYCLINLKAVSLMLKVVTHLKMYLLMLDPGDLTHQWLLQSGCSHLLGRQKLKCFGISAKSEECVHAFLTCADKTVPITQRVGFQMLLSIFMTVLFMNDK</sequence>
<dbReference type="Proteomes" id="UP001482620">
    <property type="component" value="Unassembled WGS sequence"/>
</dbReference>
<keyword evidence="2" id="KW-1185">Reference proteome</keyword>
<protein>
    <submittedName>
        <fullName evidence="1">Uncharacterized protein</fullName>
    </submittedName>
</protein>
<name>A0ABV0TL02_9TELE</name>
<comment type="caution">
    <text evidence="1">The sequence shown here is derived from an EMBL/GenBank/DDBJ whole genome shotgun (WGS) entry which is preliminary data.</text>
</comment>
<reference evidence="1 2" key="1">
    <citation type="submission" date="2021-06" db="EMBL/GenBank/DDBJ databases">
        <authorList>
            <person name="Palmer J.M."/>
        </authorList>
    </citation>
    <scope>NUCLEOTIDE SEQUENCE [LARGE SCALE GENOMIC DNA]</scope>
    <source>
        <strain evidence="2">if_2019</strain>
        <tissue evidence="1">Muscle</tissue>
    </source>
</reference>
<evidence type="ECO:0000313" key="1">
    <source>
        <dbReference type="EMBL" id="MEQ2233189.1"/>
    </source>
</evidence>